<proteinExistence type="predicted"/>
<organism evidence="1">
    <name type="scientific">uncultured Woeseiaceae bacterium</name>
    <dbReference type="NCBI Taxonomy" id="1983305"/>
    <lineage>
        <taxon>Bacteria</taxon>
        <taxon>Pseudomonadati</taxon>
        <taxon>Pseudomonadota</taxon>
        <taxon>Gammaproteobacteria</taxon>
        <taxon>Woeseiales</taxon>
        <taxon>Woeseiaceae</taxon>
        <taxon>environmental samples</taxon>
    </lineage>
</organism>
<evidence type="ECO:0000313" key="1">
    <source>
        <dbReference type="EMBL" id="VUX54872.1"/>
    </source>
</evidence>
<dbReference type="AlphaFoldDB" id="A0A7D9H512"/>
<protein>
    <submittedName>
        <fullName evidence="1">Uncharacterized protein</fullName>
    </submittedName>
</protein>
<accession>A0A7D9H512</accession>
<sequence>MVIATDLIRIIFPRRDCWQLGDLGVLRGVILGFSEEARTRGFPSPSFGGFGFIVVTTKRSRRSVECINRFVTETILSDGLSAAP</sequence>
<dbReference type="EMBL" id="LR633966">
    <property type="protein sequence ID" value="VUX54872.1"/>
    <property type="molecule type" value="Genomic_DNA"/>
</dbReference>
<reference evidence="1" key="1">
    <citation type="submission" date="2019-07" db="EMBL/GenBank/DDBJ databases">
        <authorList>
            <person name="Weber M."/>
            <person name="Kostadinov I."/>
            <person name="Kostadinov D I."/>
        </authorList>
    </citation>
    <scope>NUCLEOTIDE SEQUENCE</scope>
    <source>
        <strain evidence="1">Gfbio:sag-sample-b02:053724c1-46a9-4a36-b237-ea2bf867836b</strain>
    </source>
</reference>
<gene>
    <name evidence="1" type="ORF">JTBB02_V1_20001</name>
</gene>
<name>A0A7D9H512_9GAMM</name>